<evidence type="ECO:0000256" key="16">
    <source>
        <dbReference type="SAM" id="MobiDB-lite"/>
    </source>
</evidence>
<feature type="transmembrane region" description="Helical" evidence="17">
    <location>
        <begin position="26"/>
        <end position="49"/>
    </location>
</feature>
<feature type="region of interest" description="Disordered" evidence="16">
    <location>
        <begin position="99"/>
        <end position="122"/>
    </location>
</feature>
<dbReference type="GO" id="GO:0016020">
    <property type="term" value="C:membrane"/>
    <property type="evidence" value="ECO:0007669"/>
    <property type="project" value="UniProtKB-SubCell"/>
</dbReference>
<keyword evidence="13" id="KW-0325">Glycoprotein</keyword>
<evidence type="ECO:0000313" key="22">
    <source>
        <dbReference type="Proteomes" id="UP001497497"/>
    </source>
</evidence>
<keyword evidence="4" id="KW-0645">Protease</keyword>
<dbReference type="InterPro" id="IPR050344">
    <property type="entry name" value="Peptidase_M1_aminopeptidases"/>
</dbReference>
<dbReference type="InterPro" id="IPR014782">
    <property type="entry name" value="Peptidase_M1_dom"/>
</dbReference>
<sequence length="1016" mass="115747">MPSQAVADISDVDVHVRKNGCHVSTLVGFVLVLLAAAIAVGVGVIVHFAGGDREVICRCDPVSTGGSTADAVMQQCVDMASAGNEKICLKCSEPPTNLPQSTLTTPTSVPLTTSESSTSDLRLPTSVKPAHYDIELQLYMNGSDPKDFRFKGHVKIQIKCVKATDQVILHANILKVNHQSIRFRGAESSGVDPSYTRSHEDGYAQFFIVHLSKDMQAGKTYILEMNFTSPMSSDLLGLYYTSNKIDGRQVYLATTQFEPTFARRAFPCFDEPAMKATFNISLIRPEHLTAISNMPLRRSTDKITEDGITYVRDVFERTPIMSTYLVAFAVCDYKYTSLTTKHGVLFRAWATPESVNHTKYSLDVGANILTYFEEFFNISYPLPKEDMIALPHFAGAMENWGLITYMWFSTSIRQLGSVLRCVKVAQYLDASRCYSRPQWFGNLVSPAWWDDLWLNEGFASFLEFLGVDYVHPEWEMFDKFVIDSVQKALAKDDLSSSRPLHVPVSLPSEILGIFDAIRYQKGASVIRMMRHFLGYETFKNGIVRYLKGNAFGAVSQDDLWAALDEQVRKDGKNIKVKDIMDTWTLQANFPLVNVSWSSAYPEQAQVSQERFLRNRTEQASQIYESPFNYTWTIPITFTTSRNPNFNQTDDDVHWLTRFNRSLTLSLGPRFKAPSDSDDGRKKPWILANVDQTGFYRVNYELVNWEALSAQLKNDHKMIPVTNRAQLIDDVWNLAMANYLSFDVALNLVDYLDKELEYIPWDAVRRLLESSGNMFRNSLLKATVKKFMQSKLTEPYKIYRLNNSGASHKDVAARKLIARLACEFGVAACLEDALTEFQNWRNGKRIDPNLAETVRRFGITDDKKEDWDLLLERSKTSRSKIEKSFFLQALSSSNDQDQINKTLDLLLKPDYSIQSSDANNILKNVASRNWSLAWEFLRDKFSELEIRYGNGKHHKFFFHVIVQIVSTRSELAQVEEFVKSLRKREASATVQDLIDELTNYVKWRKETRPLADTFFNS</sequence>
<dbReference type="GO" id="GO:0005615">
    <property type="term" value="C:extracellular space"/>
    <property type="evidence" value="ECO:0007669"/>
    <property type="project" value="TreeGrafter"/>
</dbReference>
<dbReference type="InterPro" id="IPR042097">
    <property type="entry name" value="Aminopeptidase_N-like_N_sf"/>
</dbReference>
<evidence type="ECO:0000256" key="5">
    <source>
        <dbReference type="ARBA" id="ARBA00022692"/>
    </source>
</evidence>
<evidence type="ECO:0000256" key="11">
    <source>
        <dbReference type="ARBA" id="ARBA00023049"/>
    </source>
</evidence>
<dbReference type="Gene3D" id="2.60.40.1730">
    <property type="entry name" value="tricorn interacting facor f3 domain"/>
    <property type="match status" value="1"/>
</dbReference>
<evidence type="ECO:0000259" key="18">
    <source>
        <dbReference type="Pfam" id="PF01433"/>
    </source>
</evidence>
<dbReference type="FunFam" id="2.60.40.1730:FF:000012">
    <property type="entry name" value="Aminopeptidase N"/>
    <property type="match status" value="1"/>
</dbReference>
<dbReference type="InterPro" id="IPR034016">
    <property type="entry name" value="M1_APN-typ"/>
</dbReference>
<dbReference type="PRINTS" id="PR00756">
    <property type="entry name" value="ALADIPTASE"/>
</dbReference>
<name>A0AAV2H980_LYMST</name>
<keyword evidence="22" id="KW-1185">Reference proteome</keyword>
<dbReference type="CDD" id="cd09601">
    <property type="entry name" value="M1_APN-Q_like"/>
    <property type="match status" value="1"/>
</dbReference>
<dbReference type="GO" id="GO:0043171">
    <property type="term" value="P:peptide catabolic process"/>
    <property type="evidence" value="ECO:0007669"/>
    <property type="project" value="TreeGrafter"/>
</dbReference>
<evidence type="ECO:0000259" key="20">
    <source>
        <dbReference type="Pfam" id="PF17900"/>
    </source>
</evidence>
<dbReference type="GO" id="GO:0008270">
    <property type="term" value="F:zinc ion binding"/>
    <property type="evidence" value="ECO:0007669"/>
    <property type="project" value="InterPro"/>
</dbReference>
<dbReference type="Gene3D" id="1.10.390.10">
    <property type="entry name" value="Neutral Protease Domain 2"/>
    <property type="match status" value="1"/>
</dbReference>
<protein>
    <recommendedName>
        <fullName evidence="23">Aminopeptidase</fullName>
    </recommendedName>
</protein>
<dbReference type="GO" id="GO:0005737">
    <property type="term" value="C:cytoplasm"/>
    <property type="evidence" value="ECO:0007669"/>
    <property type="project" value="TreeGrafter"/>
</dbReference>
<feature type="compositionally biased region" description="Low complexity" evidence="16">
    <location>
        <begin position="99"/>
        <end position="119"/>
    </location>
</feature>
<evidence type="ECO:0000256" key="17">
    <source>
        <dbReference type="SAM" id="Phobius"/>
    </source>
</evidence>
<evidence type="ECO:0000256" key="9">
    <source>
        <dbReference type="ARBA" id="ARBA00022968"/>
    </source>
</evidence>
<dbReference type="GO" id="GO:0006508">
    <property type="term" value="P:proteolysis"/>
    <property type="evidence" value="ECO:0007669"/>
    <property type="project" value="UniProtKB-KW"/>
</dbReference>
<dbReference type="PANTHER" id="PTHR11533">
    <property type="entry name" value="PROTEASE M1 ZINC METALLOPROTEASE"/>
    <property type="match status" value="1"/>
</dbReference>
<dbReference type="SUPFAM" id="SSF63737">
    <property type="entry name" value="Leukotriene A4 hydrolase N-terminal domain"/>
    <property type="match status" value="1"/>
</dbReference>
<keyword evidence="5 17" id="KW-0812">Transmembrane</keyword>
<evidence type="ECO:0000256" key="3">
    <source>
        <dbReference type="ARBA" id="ARBA00022438"/>
    </source>
</evidence>
<dbReference type="Gene3D" id="1.25.50.20">
    <property type="match status" value="1"/>
</dbReference>
<keyword evidence="11" id="KW-0482">Metalloprotease</keyword>
<feature type="domain" description="ERAP1-like C-terminal" evidence="19">
    <location>
        <begin position="684"/>
        <end position="995"/>
    </location>
</feature>
<evidence type="ECO:0000313" key="21">
    <source>
        <dbReference type="EMBL" id="CAL1530306.1"/>
    </source>
</evidence>
<dbReference type="InterPro" id="IPR027268">
    <property type="entry name" value="Peptidase_M4/M1_CTD_sf"/>
</dbReference>
<dbReference type="Pfam" id="PF01433">
    <property type="entry name" value="Peptidase_M1"/>
    <property type="match status" value="1"/>
</dbReference>
<comment type="cofactor">
    <cofactor evidence="14">
        <name>Zn(2+)</name>
        <dbReference type="ChEBI" id="CHEBI:29105"/>
    </cofactor>
    <text evidence="14">Binds 1 zinc ion per subunit.</text>
</comment>
<organism evidence="21 22">
    <name type="scientific">Lymnaea stagnalis</name>
    <name type="common">Great pond snail</name>
    <name type="synonym">Helix stagnalis</name>
    <dbReference type="NCBI Taxonomy" id="6523"/>
    <lineage>
        <taxon>Eukaryota</taxon>
        <taxon>Metazoa</taxon>
        <taxon>Spiralia</taxon>
        <taxon>Lophotrochozoa</taxon>
        <taxon>Mollusca</taxon>
        <taxon>Gastropoda</taxon>
        <taxon>Heterobranchia</taxon>
        <taxon>Euthyneura</taxon>
        <taxon>Panpulmonata</taxon>
        <taxon>Hygrophila</taxon>
        <taxon>Lymnaeoidea</taxon>
        <taxon>Lymnaeidae</taxon>
        <taxon>Lymnaea</taxon>
    </lineage>
</organism>
<evidence type="ECO:0000256" key="15">
    <source>
        <dbReference type="PIRSR" id="PIRSR634016-4"/>
    </source>
</evidence>
<dbReference type="InterPro" id="IPR045357">
    <property type="entry name" value="Aminopeptidase_N-like_N"/>
</dbReference>
<comment type="caution">
    <text evidence="21">The sequence shown here is derived from an EMBL/GenBank/DDBJ whole genome shotgun (WGS) entry which is preliminary data.</text>
</comment>
<accession>A0AAV2H980</accession>
<dbReference type="SUPFAM" id="SSF55486">
    <property type="entry name" value="Metalloproteases ('zincins'), catalytic domain"/>
    <property type="match status" value="1"/>
</dbReference>
<dbReference type="Proteomes" id="UP001497497">
    <property type="component" value="Unassembled WGS sequence"/>
</dbReference>
<evidence type="ECO:0000256" key="10">
    <source>
        <dbReference type="ARBA" id="ARBA00022989"/>
    </source>
</evidence>
<feature type="domain" description="Peptidase M1 membrane alanine aminopeptidase" evidence="18">
    <location>
        <begin position="360"/>
        <end position="583"/>
    </location>
</feature>
<dbReference type="EMBL" id="CAXITT010000066">
    <property type="protein sequence ID" value="CAL1530306.1"/>
    <property type="molecule type" value="Genomic_DNA"/>
</dbReference>
<dbReference type="Gene3D" id="2.60.40.1910">
    <property type="match status" value="1"/>
</dbReference>
<keyword evidence="7" id="KW-0378">Hydrolase</keyword>
<evidence type="ECO:0000256" key="1">
    <source>
        <dbReference type="ARBA" id="ARBA00004606"/>
    </source>
</evidence>
<keyword evidence="12 17" id="KW-0472">Membrane</keyword>
<feature type="site" description="Transition state stabilizer" evidence="15">
    <location>
        <position position="519"/>
    </location>
</feature>
<evidence type="ECO:0000256" key="6">
    <source>
        <dbReference type="ARBA" id="ARBA00022723"/>
    </source>
</evidence>
<comment type="similarity">
    <text evidence="2">Belongs to the peptidase M1 family.</text>
</comment>
<dbReference type="InterPro" id="IPR024571">
    <property type="entry name" value="ERAP1-like_C_dom"/>
</dbReference>
<evidence type="ECO:0000256" key="8">
    <source>
        <dbReference type="ARBA" id="ARBA00022833"/>
    </source>
</evidence>
<evidence type="ECO:0000256" key="12">
    <source>
        <dbReference type="ARBA" id="ARBA00023136"/>
    </source>
</evidence>
<keyword evidence="10 17" id="KW-1133">Transmembrane helix</keyword>
<feature type="domain" description="Aminopeptidase N-like N-terminal" evidence="20">
    <location>
        <begin position="128"/>
        <end position="325"/>
    </location>
</feature>
<evidence type="ECO:0000256" key="7">
    <source>
        <dbReference type="ARBA" id="ARBA00022801"/>
    </source>
</evidence>
<evidence type="ECO:0008006" key="23">
    <source>
        <dbReference type="Google" id="ProtNLM"/>
    </source>
</evidence>
<comment type="subcellular location">
    <subcellularLocation>
        <location evidence="1">Membrane</location>
        <topology evidence="1">Single-pass type II membrane protein</topology>
    </subcellularLocation>
</comment>
<feature type="binding site" evidence="14">
    <location>
        <position position="456"/>
    </location>
    <ligand>
        <name>Zn(2+)</name>
        <dbReference type="ChEBI" id="CHEBI:29105"/>
        <note>catalytic</note>
    </ligand>
</feature>
<evidence type="ECO:0000256" key="4">
    <source>
        <dbReference type="ARBA" id="ARBA00022670"/>
    </source>
</evidence>
<keyword evidence="3" id="KW-0031">Aminopeptidase</keyword>
<evidence type="ECO:0000259" key="19">
    <source>
        <dbReference type="Pfam" id="PF11838"/>
    </source>
</evidence>
<evidence type="ECO:0000256" key="13">
    <source>
        <dbReference type="ARBA" id="ARBA00023180"/>
    </source>
</evidence>
<dbReference type="GO" id="GO:0070006">
    <property type="term" value="F:metalloaminopeptidase activity"/>
    <property type="evidence" value="ECO:0007669"/>
    <property type="project" value="TreeGrafter"/>
</dbReference>
<dbReference type="FunFam" id="2.60.40.1910:FF:000006">
    <property type="entry name" value="Aminopeptidase"/>
    <property type="match status" value="1"/>
</dbReference>
<dbReference type="PANTHER" id="PTHR11533:SF294">
    <property type="entry name" value="THYROTROPIN-RELEASING HORMONE-DEGRADING ECTOENZYME"/>
    <property type="match status" value="1"/>
</dbReference>
<proteinExistence type="inferred from homology"/>
<keyword evidence="6 14" id="KW-0479">Metal-binding</keyword>
<dbReference type="Pfam" id="PF17900">
    <property type="entry name" value="Peptidase_M1_N"/>
    <property type="match status" value="1"/>
</dbReference>
<reference evidence="21 22" key="1">
    <citation type="submission" date="2024-04" db="EMBL/GenBank/DDBJ databases">
        <authorList>
            <consortium name="Genoscope - CEA"/>
            <person name="William W."/>
        </authorList>
    </citation>
    <scope>NUCLEOTIDE SEQUENCE [LARGE SCALE GENOMIC DNA]</scope>
</reference>
<evidence type="ECO:0000256" key="14">
    <source>
        <dbReference type="PIRSR" id="PIRSR634016-3"/>
    </source>
</evidence>
<dbReference type="GO" id="GO:0042277">
    <property type="term" value="F:peptide binding"/>
    <property type="evidence" value="ECO:0007669"/>
    <property type="project" value="TreeGrafter"/>
</dbReference>
<dbReference type="FunFam" id="1.10.390.10:FF:000013">
    <property type="entry name" value="Aminopeptidase N"/>
    <property type="match status" value="1"/>
</dbReference>
<evidence type="ECO:0000256" key="2">
    <source>
        <dbReference type="ARBA" id="ARBA00010136"/>
    </source>
</evidence>
<dbReference type="AlphaFoldDB" id="A0AAV2H980"/>
<dbReference type="InterPro" id="IPR001930">
    <property type="entry name" value="Peptidase_M1"/>
</dbReference>
<keyword evidence="8 14" id="KW-0862">Zinc</keyword>
<keyword evidence="9" id="KW-0735">Signal-anchor</keyword>
<gene>
    <name evidence="21" type="ORF">GSLYS_00004439001</name>
</gene>
<dbReference type="Pfam" id="PF11838">
    <property type="entry name" value="ERAP1_C"/>
    <property type="match status" value="1"/>
</dbReference>